<evidence type="ECO:0000256" key="2">
    <source>
        <dbReference type="ARBA" id="ARBA00022793"/>
    </source>
</evidence>
<feature type="binding site" evidence="5">
    <location>
        <position position="242"/>
    </location>
    <ligand>
        <name>pyridoxal 5'-phosphate</name>
        <dbReference type="ChEBI" id="CHEBI:597326"/>
    </ligand>
</feature>
<dbReference type="Pfam" id="PF00278">
    <property type="entry name" value="Orn_DAP_Arg_deC"/>
    <property type="match status" value="1"/>
</dbReference>
<dbReference type="PRINTS" id="PR01179">
    <property type="entry name" value="ODADCRBXLASE"/>
</dbReference>
<dbReference type="PANTHER" id="PTHR43727:SF2">
    <property type="entry name" value="GROUP IV DECARBOXYLASE"/>
    <property type="match status" value="1"/>
</dbReference>
<dbReference type="InterPro" id="IPR022643">
    <property type="entry name" value="De-COase2_C"/>
</dbReference>
<dbReference type="GO" id="GO:0030170">
    <property type="term" value="F:pyridoxal phosphate binding"/>
    <property type="evidence" value="ECO:0007669"/>
    <property type="project" value="UniProtKB-UniRule"/>
</dbReference>
<feature type="binding site" evidence="5">
    <location>
        <position position="356"/>
    </location>
    <ligand>
        <name>substrate</name>
    </ligand>
</feature>
<keyword evidence="12" id="KW-1185">Reference proteome</keyword>
<accession>A0A1M6HNH9</accession>
<dbReference type="GO" id="GO:0008836">
    <property type="term" value="F:diaminopimelate decarboxylase activity"/>
    <property type="evidence" value="ECO:0007669"/>
    <property type="project" value="UniProtKB-UniRule"/>
</dbReference>
<evidence type="ECO:0000256" key="6">
    <source>
        <dbReference type="NCBIfam" id="TIGR01048"/>
    </source>
</evidence>
<dbReference type="InterPro" id="IPR029066">
    <property type="entry name" value="PLP-binding_barrel"/>
</dbReference>
<feature type="modified residue" description="N6-(pyridoxal phosphate)lysine" evidence="5 7">
    <location>
        <position position="60"/>
    </location>
</feature>
<evidence type="ECO:0000256" key="5">
    <source>
        <dbReference type="HAMAP-Rule" id="MF_02120"/>
    </source>
</evidence>
<dbReference type="InterPro" id="IPR022644">
    <property type="entry name" value="De-COase2_N"/>
</dbReference>
<gene>
    <name evidence="5" type="primary">lysA</name>
    <name evidence="11" type="ORF">SAMN02745751_02046</name>
</gene>
<dbReference type="Pfam" id="PF02784">
    <property type="entry name" value="Orn_Arg_deC_N"/>
    <property type="match status" value="1"/>
</dbReference>
<feature type="binding site" evidence="5">
    <location>
        <position position="384"/>
    </location>
    <ligand>
        <name>pyridoxal 5'-phosphate</name>
        <dbReference type="ChEBI" id="CHEBI:597326"/>
    </ligand>
</feature>
<dbReference type="STRING" id="1121476.SAMN02745751_02046"/>
<reference evidence="11 12" key="1">
    <citation type="submission" date="2016-11" db="EMBL/GenBank/DDBJ databases">
        <authorList>
            <person name="Jaros S."/>
            <person name="Januszkiewicz K."/>
            <person name="Wedrychowicz H."/>
        </authorList>
    </citation>
    <scope>NUCLEOTIDE SEQUENCE [LARGE SCALE GENOMIC DNA]</scope>
    <source>
        <strain evidence="11 12">DSM 17477</strain>
    </source>
</reference>
<keyword evidence="4 5" id="KW-0456">Lyase</keyword>
<evidence type="ECO:0000313" key="11">
    <source>
        <dbReference type="EMBL" id="SHJ23718.1"/>
    </source>
</evidence>
<feature type="binding site" evidence="5">
    <location>
        <begin position="284"/>
        <end position="287"/>
    </location>
    <ligand>
        <name>pyridoxal 5'-phosphate</name>
        <dbReference type="ChEBI" id="CHEBI:597326"/>
    </ligand>
</feature>
<keyword evidence="3 5" id="KW-0663">Pyridoxal phosphate</keyword>
<dbReference type="NCBIfam" id="TIGR01048">
    <property type="entry name" value="lysA"/>
    <property type="match status" value="1"/>
</dbReference>
<sequence length="426" mass="47799">MFEIKNNELFIDQCSTIELAKKYDTPLYVYSENKIVENLKEIKDAFINKYPNTHAAYACKAFCTLYMCKLMEQEGFWLDVVSGGELYTAIKAGFPMEHIEFNGNNKTRAELELALDNNIGRIVVDNVSELYFLEKLCVEKNTTTKILFRITPNVSADTHEYITTGKKDSKFGIPLDDEIVYPAIKYAIDSEVFDFLGFHFHVGSQLHDNSTHVAALEVILNLLKDTKEKFGYDVKDFNMGGGFGIKYTDADKPIPISEFVDPVMEKLISFCEENNLKMPAVSMEPGRFIVGEAGIQLYTIGNIKEIPGIRTYAAVDGGMTDNVRPGLYGAKYEGLIANKAEEEKDATVYISGKCCESTDIIIKDFKCPQPEFGDILAVFSTGAYGYSMANNYNKNPIPAVVVVKDGESKLIVKRQSYDDMIMNEVL</sequence>
<dbReference type="UniPathway" id="UPA00034">
    <property type="reaction ID" value="UER00027"/>
</dbReference>
<evidence type="ECO:0000256" key="7">
    <source>
        <dbReference type="PIRSR" id="PIRSR600183-50"/>
    </source>
</evidence>
<comment type="similarity">
    <text evidence="5">Belongs to the Orn/Lys/Arg decarboxylase class-II family. LysA subfamily.</text>
</comment>
<keyword evidence="5 8" id="KW-0457">Lysine biosynthesis</keyword>
<evidence type="ECO:0000256" key="4">
    <source>
        <dbReference type="ARBA" id="ARBA00023239"/>
    </source>
</evidence>
<name>A0A1M6HNH9_9FIRM</name>
<dbReference type="GO" id="GO:0009089">
    <property type="term" value="P:lysine biosynthetic process via diaminopimelate"/>
    <property type="evidence" value="ECO:0007669"/>
    <property type="project" value="UniProtKB-UniRule"/>
</dbReference>
<dbReference type="PROSITE" id="PS00879">
    <property type="entry name" value="ODR_DC_2_2"/>
    <property type="match status" value="1"/>
</dbReference>
<keyword evidence="5" id="KW-0028">Amino-acid biosynthesis</keyword>
<evidence type="ECO:0000256" key="3">
    <source>
        <dbReference type="ARBA" id="ARBA00022898"/>
    </source>
</evidence>
<evidence type="ECO:0000256" key="8">
    <source>
        <dbReference type="RuleBase" id="RU003738"/>
    </source>
</evidence>
<protein>
    <recommendedName>
        <fullName evidence="5 6">Diaminopimelate decarboxylase</fullName>
        <shortName evidence="5">DAP decarboxylase</shortName>
        <shortName evidence="5">DAPDC</shortName>
        <ecNumber evidence="5 6">4.1.1.20</ecNumber>
    </recommendedName>
</protein>
<dbReference type="EC" id="4.1.1.20" evidence="5 6"/>
<feature type="active site" description="Proton donor" evidence="7">
    <location>
        <position position="355"/>
    </location>
</feature>
<comment type="cofactor">
    <cofactor evidence="1 5 7 8">
        <name>pyridoxal 5'-phosphate</name>
        <dbReference type="ChEBI" id="CHEBI:597326"/>
    </cofactor>
</comment>
<dbReference type="CDD" id="cd06828">
    <property type="entry name" value="PLPDE_III_DapDC"/>
    <property type="match status" value="1"/>
</dbReference>
<dbReference type="AlphaFoldDB" id="A0A1M6HNH9"/>
<evidence type="ECO:0000259" key="9">
    <source>
        <dbReference type="Pfam" id="PF00278"/>
    </source>
</evidence>
<comment type="function">
    <text evidence="5">Specifically catalyzes the decarboxylation of meso-diaminopimelate (meso-DAP) to L-lysine.</text>
</comment>
<dbReference type="InterPro" id="IPR022657">
    <property type="entry name" value="De-COase2_CS"/>
</dbReference>
<dbReference type="Gene3D" id="3.20.20.10">
    <property type="entry name" value="Alanine racemase"/>
    <property type="match status" value="1"/>
</dbReference>
<dbReference type="SUPFAM" id="SSF50621">
    <property type="entry name" value="Alanine racemase C-terminal domain-like"/>
    <property type="match status" value="1"/>
</dbReference>
<evidence type="ECO:0000259" key="10">
    <source>
        <dbReference type="Pfam" id="PF02784"/>
    </source>
</evidence>
<dbReference type="InterPro" id="IPR009006">
    <property type="entry name" value="Ala_racemase/Decarboxylase_C"/>
</dbReference>
<dbReference type="InterPro" id="IPR002986">
    <property type="entry name" value="DAP_deCOOHase_LysA"/>
</dbReference>
<feature type="domain" description="Orn/DAP/Arg decarboxylase 2 N-terminal" evidence="10">
    <location>
        <begin position="34"/>
        <end position="291"/>
    </location>
</feature>
<dbReference type="FunFam" id="3.20.20.10:FF:000003">
    <property type="entry name" value="Diaminopimelate decarboxylase"/>
    <property type="match status" value="1"/>
</dbReference>
<dbReference type="Proteomes" id="UP000184052">
    <property type="component" value="Unassembled WGS sequence"/>
</dbReference>
<feature type="domain" description="Orn/DAP/Arg decarboxylase 2 C-terminal" evidence="9">
    <location>
        <begin position="28"/>
        <end position="382"/>
    </location>
</feature>
<dbReference type="SUPFAM" id="SSF51419">
    <property type="entry name" value="PLP-binding barrel"/>
    <property type="match status" value="1"/>
</dbReference>
<dbReference type="InterPro" id="IPR000183">
    <property type="entry name" value="Orn/DAP/Arg_de-COase"/>
</dbReference>
<evidence type="ECO:0000313" key="12">
    <source>
        <dbReference type="Proteomes" id="UP000184052"/>
    </source>
</evidence>
<feature type="binding site" evidence="5">
    <location>
        <position position="328"/>
    </location>
    <ligand>
        <name>substrate</name>
    </ligand>
</feature>
<comment type="subunit">
    <text evidence="5">Homodimer.</text>
</comment>
<keyword evidence="2 5" id="KW-0210">Decarboxylase</keyword>
<proteinExistence type="inferred from homology"/>
<dbReference type="Gene3D" id="2.40.37.10">
    <property type="entry name" value="Lyase, Ornithine Decarboxylase, Chain A, domain 1"/>
    <property type="match status" value="1"/>
</dbReference>
<evidence type="ECO:0000256" key="1">
    <source>
        <dbReference type="ARBA" id="ARBA00001933"/>
    </source>
</evidence>
<comment type="pathway">
    <text evidence="5 8">Amino-acid biosynthesis; L-lysine biosynthesis via DAP pathway; L-lysine from DL-2,6-diaminopimelate: step 1/1.</text>
</comment>
<feature type="binding site" evidence="5">
    <location>
        <position position="324"/>
    </location>
    <ligand>
        <name>substrate</name>
    </ligand>
</feature>
<feature type="binding site" evidence="5">
    <location>
        <position position="287"/>
    </location>
    <ligand>
        <name>substrate</name>
    </ligand>
</feature>
<dbReference type="EMBL" id="FQZL01000014">
    <property type="protein sequence ID" value="SHJ23718.1"/>
    <property type="molecule type" value="Genomic_DNA"/>
</dbReference>
<dbReference type="PANTHER" id="PTHR43727">
    <property type="entry name" value="DIAMINOPIMELATE DECARBOXYLASE"/>
    <property type="match status" value="1"/>
</dbReference>
<feature type="binding site" evidence="5">
    <location>
        <position position="384"/>
    </location>
    <ligand>
        <name>substrate</name>
    </ligand>
</feature>
<dbReference type="PRINTS" id="PR01181">
    <property type="entry name" value="DAPDCRBXLASE"/>
</dbReference>
<comment type="catalytic activity">
    <reaction evidence="5 8">
        <text>meso-2,6-diaminopimelate + H(+) = L-lysine + CO2</text>
        <dbReference type="Rhea" id="RHEA:15101"/>
        <dbReference type="ChEBI" id="CHEBI:15378"/>
        <dbReference type="ChEBI" id="CHEBI:16526"/>
        <dbReference type="ChEBI" id="CHEBI:32551"/>
        <dbReference type="ChEBI" id="CHEBI:57791"/>
        <dbReference type="EC" id="4.1.1.20"/>
    </reaction>
</comment>
<organism evidence="11 12">
    <name type="scientific">Dethiosulfatibacter aminovorans DSM 17477</name>
    <dbReference type="NCBI Taxonomy" id="1121476"/>
    <lineage>
        <taxon>Bacteria</taxon>
        <taxon>Bacillati</taxon>
        <taxon>Bacillota</taxon>
        <taxon>Tissierellia</taxon>
        <taxon>Dethiosulfatibacter</taxon>
    </lineage>
</organism>
<dbReference type="HAMAP" id="MF_02120">
    <property type="entry name" value="LysA"/>
    <property type="match status" value="1"/>
</dbReference>